<comment type="similarity">
    <text evidence="2">Belongs to the MipA/OmpV family.</text>
</comment>
<accession>A0A370Q5A3</accession>
<evidence type="ECO:0000256" key="6">
    <source>
        <dbReference type="SAM" id="SignalP"/>
    </source>
</evidence>
<gene>
    <name evidence="7" type="ORF">C8D90_11711</name>
</gene>
<dbReference type="GO" id="GO:0009252">
    <property type="term" value="P:peptidoglycan biosynthetic process"/>
    <property type="evidence" value="ECO:0007669"/>
    <property type="project" value="TreeGrafter"/>
</dbReference>
<dbReference type="InterPro" id="IPR010583">
    <property type="entry name" value="MipA"/>
</dbReference>
<feature type="chain" id="PRO_5016909980" evidence="6">
    <location>
        <begin position="32"/>
        <end position="256"/>
    </location>
</feature>
<evidence type="ECO:0000256" key="5">
    <source>
        <dbReference type="ARBA" id="ARBA00023237"/>
    </source>
</evidence>
<evidence type="ECO:0000256" key="3">
    <source>
        <dbReference type="ARBA" id="ARBA00022729"/>
    </source>
</evidence>
<name>A0A370Q5A3_9GAMM</name>
<comment type="subcellular location">
    <subcellularLocation>
        <location evidence="1">Cell outer membrane</location>
    </subcellularLocation>
</comment>
<keyword evidence="8" id="KW-1185">Reference proteome</keyword>
<dbReference type="PROSITE" id="PS51257">
    <property type="entry name" value="PROKAR_LIPOPROTEIN"/>
    <property type="match status" value="1"/>
</dbReference>
<dbReference type="AlphaFoldDB" id="A0A370Q5A3"/>
<protein>
    <submittedName>
        <fullName evidence="7">Outer membrane scaffolding protein for murein synthesis (MipA/OmpV family)</fullName>
    </submittedName>
</protein>
<dbReference type="OrthoDB" id="8562138at2"/>
<evidence type="ECO:0000256" key="2">
    <source>
        <dbReference type="ARBA" id="ARBA00005722"/>
    </source>
</evidence>
<keyword evidence="4" id="KW-0472">Membrane</keyword>
<evidence type="ECO:0000313" key="8">
    <source>
        <dbReference type="Proteomes" id="UP000254848"/>
    </source>
</evidence>
<comment type="caution">
    <text evidence="7">The sequence shown here is derived from an EMBL/GenBank/DDBJ whole genome shotgun (WGS) entry which is preliminary data.</text>
</comment>
<dbReference type="PANTHER" id="PTHR38776">
    <property type="entry name" value="MLTA-INTERACTING PROTEIN-RELATED"/>
    <property type="match status" value="1"/>
</dbReference>
<dbReference type="GO" id="GO:0009279">
    <property type="term" value="C:cell outer membrane"/>
    <property type="evidence" value="ECO:0007669"/>
    <property type="project" value="UniProtKB-SubCell"/>
</dbReference>
<proteinExistence type="inferred from homology"/>
<feature type="signal peptide" evidence="6">
    <location>
        <begin position="1"/>
        <end position="31"/>
    </location>
</feature>
<dbReference type="Pfam" id="PF06629">
    <property type="entry name" value="MipA"/>
    <property type="match status" value="1"/>
</dbReference>
<keyword evidence="5" id="KW-0998">Cell outer membrane</keyword>
<evidence type="ECO:0000313" key="7">
    <source>
        <dbReference type="EMBL" id="RDK83546.1"/>
    </source>
</evidence>
<sequence length="256" mass="28462">MTKIIMKRFPLKPYVLPLLSLSCLASPGVRAADISLGVSGMASVSAYKAKHTDYMALPSFSYDNDIWYIDGAEAGYYVLNDDTNELKLKTFYDDKSYDADDGHGAMMRSLNDRHATLMAGASYQYTLPFGAVRTQVAADVLNNSKGVTANFAYLNMLTCGAFTVVPELGVDWANAQQNRYYYGISSEEARRANIATYRPGSAFTPYLSLTLDYQLTAHWETYASARVDWLPSSVRNSPMIDRSETYAYGVGVKYNF</sequence>
<dbReference type="RefSeq" id="WP_115460454.1">
    <property type="nucleotide sequence ID" value="NZ_QRAP01000017.1"/>
</dbReference>
<organism evidence="7 8">
    <name type="scientific">Enterobacillus tribolii</name>
    <dbReference type="NCBI Taxonomy" id="1487935"/>
    <lineage>
        <taxon>Bacteria</taxon>
        <taxon>Pseudomonadati</taxon>
        <taxon>Pseudomonadota</taxon>
        <taxon>Gammaproteobacteria</taxon>
        <taxon>Enterobacterales</taxon>
        <taxon>Hafniaceae</taxon>
        <taxon>Enterobacillus</taxon>
    </lineage>
</organism>
<dbReference type="EMBL" id="QRAP01000017">
    <property type="protein sequence ID" value="RDK83546.1"/>
    <property type="molecule type" value="Genomic_DNA"/>
</dbReference>
<dbReference type="PANTHER" id="PTHR38776:SF1">
    <property type="entry name" value="MLTA-INTERACTING PROTEIN-RELATED"/>
    <property type="match status" value="1"/>
</dbReference>
<evidence type="ECO:0000256" key="4">
    <source>
        <dbReference type="ARBA" id="ARBA00023136"/>
    </source>
</evidence>
<dbReference type="Proteomes" id="UP000254848">
    <property type="component" value="Unassembled WGS sequence"/>
</dbReference>
<keyword evidence="3 6" id="KW-0732">Signal</keyword>
<reference evidence="7 8" key="1">
    <citation type="submission" date="2018-07" db="EMBL/GenBank/DDBJ databases">
        <title>Genomic Encyclopedia of Type Strains, Phase IV (KMG-IV): sequencing the most valuable type-strain genomes for metagenomic binning, comparative biology and taxonomic classification.</title>
        <authorList>
            <person name="Goeker M."/>
        </authorList>
    </citation>
    <scope>NUCLEOTIDE SEQUENCE [LARGE SCALE GENOMIC DNA]</scope>
    <source>
        <strain evidence="7 8">DSM 103736</strain>
    </source>
</reference>
<evidence type="ECO:0000256" key="1">
    <source>
        <dbReference type="ARBA" id="ARBA00004442"/>
    </source>
</evidence>